<dbReference type="PANTHER" id="PTHR13887:SF14">
    <property type="entry name" value="DISULFIDE BOND FORMATION PROTEIN D"/>
    <property type="match status" value="1"/>
</dbReference>
<protein>
    <submittedName>
        <fullName evidence="8">Protein-disulfide isomerase</fullName>
    </submittedName>
</protein>
<keyword evidence="9" id="KW-1185">Reference proteome</keyword>
<dbReference type="InterPro" id="IPR036249">
    <property type="entry name" value="Thioredoxin-like_sf"/>
</dbReference>
<dbReference type="GO" id="GO:0016491">
    <property type="term" value="F:oxidoreductase activity"/>
    <property type="evidence" value="ECO:0007669"/>
    <property type="project" value="UniProtKB-KW"/>
</dbReference>
<dbReference type="PROSITE" id="PS51352">
    <property type="entry name" value="THIOREDOXIN_2"/>
    <property type="match status" value="1"/>
</dbReference>
<evidence type="ECO:0000313" key="8">
    <source>
        <dbReference type="EMBL" id="MBB5071079.1"/>
    </source>
</evidence>
<accession>A0A840NP70</accession>
<dbReference type="SUPFAM" id="SSF52833">
    <property type="entry name" value="Thioredoxin-like"/>
    <property type="match status" value="1"/>
</dbReference>
<dbReference type="InterPro" id="IPR012336">
    <property type="entry name" value="Thioredoxin-like_fold"/>
</dbReference>
<dbReference type="Proteomes" id="UP000580474">
    <property type="component" value="Unassembled WGS sequence"/>
</dbReference>
<dbReference type="Pfam" id="PF13462">
    <property type="entry name" value="Thioredoxin_4"/>
    <property type="match status" value="1"/>
</dbReference>
<evidence type="ECO:0000256" key="1">
    <source>
        <dbReference type="ARBA" id="ARBA00005791"/>
    </source>
</evidence>
<keyword evidence="8" id="KW-0413">Isomerase</keyword>
<keyword evidence="6" id="KW-0472">Membrane</keyword>
<dbReference type="PANTHER" id="PTHR13887">
    <property type="entry name" value="GLUTATHIONE S-TRANSFERASE KAPPA"/>
    <property type="match status" value="1"/>
</dbReference>
<proteinExistence type="inferred from homology"/>
<feature type="domain" description="Thioredoxin" evidence="7">
    <location>
        <begin position="55"/>
        <end position="249"/>
    </location>
</feature>
<dbReference type="EMBL" id="JACHIV010000001">
    <property type="protein sequence ID" value="MBB5071079.1"/>
    <property type="molecule type" value="Genomic_DNA"/>
</dbReference>
<evidence type="ECO:0000256" key="4">
    <source>
        <dbReference type="ARBA" id="ARBA00023157"/>
    </source>
</evidence>
<evidence type="ECO:0000256" key="3">
    <source>
        <dbReference type="ARBA" id="ARBA00023002"/>
    </source>
</evidence>
<dbReference type="GO" id="GO:0016853">
    <property type="term" value="F:isomerase activity"/>
    <property type="evidence" value="ECO:0007669"/>
    <property type="project" value="UniProtKB-KW"/>
</dbReference>
<evidence type="ECO:0000313" key="9">
    <source>
        <dbReference type="Proteomes" id="UP000580474"/>
    </source>
</evidence>
<keyword evidence="4" id="KW-1015">Disulfide bond</keyword>
<keyword evidence="6" id="KW-1133">Transmembrane helix</keyword>
<keyword evidence="5" id="KW-0676">Redox-active center</keyword>
<dbReference type="RefSeq" id="WP_184481146.1">
    <property type="nucleotide sequence ID" value="NZ_JACHIV010000001.1"/>
</dbReference>
<feature type="transmembrane region" description="Helical" evidence="6">
    <location>
        <begin position="18"/>
        <end position="38"/>
    </location>
</feature>
<dbReference type="Gene3D" id="3.40.30.10">
    <property type="entry name" value="Glutaredoxin"/>
    <property type="match status" value="1"/>
</dbReference>
<keyword evidence="2" id="KW-0732">Signal</keyword>
<name>A0A840NP70_9PSEU</name>
<keyword evidence="3" id="KW-0560">Oxidoreductase</keyword>
<keyword evidence="6" id="KW-0812">Transmembrane</keyword>
<evidence type="ECO:0000256" key="5">
    <source>
        <dbReference type="ARBA" id="ARBA00023284"/>
    </source>
</evidence>
<evidence type="ECO:0000256" key="2">
    <source>
        <dbReference type="ARBA" id="ARBA00022729"/>
    </source>
</evidence>
<evidence type="ECO:0000259" key="7">
    <source>
        <dbReference type="PROSITE" id="PS51352"/>
    </source>
</evidence>
<gene>
    <name evidence="8" type="ORF">BJ969_004167</name>
</gene>
<sequence>MPKTKNPLLKKSGPSTNMILSIVVVVGAILIVGGILLFTASRKGDDQAGGGGPAPAPGADVSAVVAHPDSNKLIEAPDGKVTVSEFLDFQCPSCWQYYSGVTQTIEKEFAGRITFVNRNFPIAKAHPLAETAAQAAEAGAAQGKYKEMYHALYDNYRAWAVSDDGQSVSDDTARADKLFTQYAQQNGLDVDKFRADMKSPAVAERIKKDQADGEKAGVEGTPTFFINGQKWEAGQDAKTYGDVLNQLRDRLNQELAK</sequence>
<dbReference type="AlphaFoldDB" id="A0A840NP70"/>
<evidence type="ECO:0000256" key="6">
    <source>
        <dbReference type="SAM" id="Phobius"/>
    </source>
</evidence>
<comment type="caution">
    <text evidence="8">The sequence shown here is derived from an EMBL/GenBank/DDBJ whole genome shotgun (WGS) entry which is preliminary data.</text>
</comment>
<comment type="similarity">
    <text evidence="1">Belongs to the thioredoxin family. DsbA subfamily.</text>
</comment>
<dbReference type="InterPro" id="IPR013766">
    <property type="entry name" value="Thioredoxin_domain"/>
</dbReference>
<organism evidence="8 9">
    <name type="scientific">Saccharopolyspora gloriosae</name>
    <dbReference type="NCBI Taxonomy" id="455344"/>
    <lineage>
        <taxon>Bacteria</taxon>
        <taxon>Bacillati</taxon>
        <taxon>Actinomycetota</taxon>
        <taxon>Actinomycetes</taxon>
        <taxon>Pseudonocardiales</taxon>
        <taxon>Pseudonocardiaceae</taxon>
        <taxon>Saccharopolyspora</taxon>
    </lineage>
</organism>
<reference evidence="8 9" key="1">
    <citation type="submission" date="2020-08" db="EMBL/GenBank/DDBJ databases">
        <title>Sequencing the genomes of 1000 actinobacteria strains.</title>
        <authorList>
            <person name="Klenk H.-P."/>
        </authorList>
    </citation>
    <scope>NUCLEOTIDE SEQUENCE [LARGE SCALE GENOMIC DNA]</scope>
    <source>
        <strain evidence="8 9">DSM 45582</strain>
    </source>
</reference>